<keyword evidence="1" id="KW-0175">Coiled coil</keyword>
<organism evidence="2 3">
    <name type="scientific">Gossypium lobatum</name>
    <dbReference type="NCBI Taxonomy" id="34289"/>
    <lineage>
        <taxon>Eukaryota</taxon>
        <taxon>Viridiplantae</taxon>
        <taxon>Streptophyta</taxon>
        <taxon>Embryophyta</taxon>
        <taxon>Tracheophyta</taxon>
        <taxon>Spermatophyta</taxon>
        <taxon>Magnoliopsida</taxon>
        <taxon>eudicotyledons</taxon>
        <taxon>Gunneridae</taxon>
        <taxon>Pentapetalae</taxon>
        <taxon>rosids</taxon>
        <taxon>malvids</taxon>
        <taxon>Malvales</taxon>
        <taxon>Malvaceae</taxon>
        <taxon>Malvoideae</taxon>
        <taxon>Gossypium</taxon>
    </lineage>
</organism>
<sequence>MAQLATQLGSFPNAWIHKSYFSEVSSNLLDYRALQKYLCQLNRIIPSKIWPTEGYLAPWDKIDPLKPYQEQLRKALMDYQIDIPDINEWSQDYPWYCSSAYEETPTWKDVQEDTSAWKDVHEETSHLKKINYSHDDLEEKLEQLEIKRYMTKEENKRKIKELNVTSDISTD</sequence>
<proteinExistence type="predicted"/>
<evidence type="ECO:0000313" key="2">
    <source>
        <dbReference type="EMBL" id="MBA0567001.1"/>
    </source>
</evidence>
<feature type="coiled-coil region" evidence="1">
    <location>
        <begin position="127"/>
        <end position="154"/>
    </location>
</feature>
<feature type="non-terminal residue" evidence="2">
    <location>
        <position position="171"/>
    </location>
</feature>
<protein>
    <submittedName>
        <fullName evidence="2">Uncharacterized protein</fullName>
    </submittedName>
</protein>
<keyword evidence="3" id="KW-1185">Reference proteome</keyword>
<gene>
    <name evidence="2" type="ORF">Golob_011768</name>
</gene>
<dbReference type="EMBL" id="JABEZX010000009">
    <property type="protein sequence ID" value="MBA0567001.1"/>
    <property type="molecule type" value="Genomic_DNA"/>
</dbReference>
<dbReference type="Proteomes" id="UP000593572">
    <property type="component" value="Unassembled WGS sequence"/>
</dbReference>
<reference evidence="2 3" key="1">
    <citation type="journal article" date="2019" name="Genome Biol. Evol.">
        <title>Insights into the evolution of the New World diploid cottons (Gossypium, subgenus Houzingenia) based on genome sequencing.</title>
        <authorList>
            <person name="Grover C.E."/>
            <person name="Arick M.A. 2nd"/>
            <person name="Thrash A."/>
            <person name="Conover J.L."/>
            <person name="Sanders W.S."/>
            <person name="Peterson D.G."/>
            <person name="Frelichowski J.E."/>
            <person name="Scheffler J.A."/>
            <person name="Scheffler B.E."/>
            <person name="Wendel J.F."/>
        </authorList>
    </citation>
    <scope>NUCLEOTIDE SEQUENCE [LARGE SCALE GENOMIC DNA]</scope>
    <source>
        <strain evidence="2">157</strain>
        <tissue evidence="2">Leaf</tissue>
    </source>
</reference>
<comment type="caution">
    <text evidence="2">The sequence shown here is derived from an EMBL/GenBank/DDBJ whole genome shotgun (WGS) entry which is preliminary data.</text>
</comment>
<accession>A0A7J8MQK1</accession>
<evidence type="ECO:0000256" key="1">
    <source>
        <dbReference type="SAM" id="Coils"/>
    </source>
</evidence>
<dbReference type="AlphaFoldDB" id="A0A7J8MQK1"/>
<name>A0A7J8MQK1_9ROSI</name>
<evidence type="ECO:0000313" key="3">
    <source>
        <dbReference type="Proteomes" id="UP000593572"/>
    </source>
</evidence>